<dbReference type="Proteomes" id="UP000192074">
    <property type="component" value="Unassembled WGS sequence"/>
</dbReference>
<accession>A0A822VD67</accession>
<proteinExistence type="predicted"/>
<evidence type="ECO:0000313" key="1">
    <source>
        <dbReference type="EMBL" id="CVI25521.1"/>
    </source>
</evidence>
<evidence type="ECO:0000313" key="2">
    <source>
        <dbReference type="Proteomes" id="UP000192074"/>
    </source>
</evidence>
<name>A0A822VD67_AGRTU</name>
<protein>
    <submittedName>
        <fullName evidence="1">Uncharacterized protein</fullName>
    </submittedName>
</protein>
<reference evidence="1 2" key="1">
    <citation type="submission" date="2016-01" db="EMBL/GenBank/DDBJ databases">
        <authorList>
            <person name="Regsiter A."/>
            <person name="william w."/>
        </authorList>
    </citation>
    <scope>NUCLEOTIDE SEQUENCE [LARGE SCALE GENOMIC DNA]</scope>
    <source>
        <strain evidence="1 2">B6</strain>
    </source>
</reference>
<sequence>MSIALPYTLYSHLHASTLRTPRWDEDGVRHYFYKSADAAREAVHQLLSEVAKDPEICGNEFNLLELRSAHCRRMLCLCC</sequence>
<dbReference type="EMBL" id="FCNL01000043">
    <property type="protein sequence ID" value="CVI25521.1"/>
    <property type="molecule type" value="Genomic_DNA"/>
</dbReference>
<organism evidence="1 2">
    <name type="scientific">Agrobacterium tumefaciens str. B6</name>
    <dbReference type="NCBI Taxonomy" id="1183423"/>
    <lineage>
        <taxon>Bacteria</taxon>
        <taxon>Pseudomonadati</taxon>
        <taxon>Pseudomonadota</taxon>
        <taxon>Alphaproteobacteria</taxon>
        <taxon>Hyphomicrobiales</taxon>
        <taxon>Rhizobiaceae</taxon>
        <taxon>Rhizobium/Agrobacterium group</taxon>
        <taxon>Agrobacterium</taxon>
        <taxon>Agrobacterium tumefaciens complex</taxon>
    </lineage>
</organism>
<dbReference type="AlphaFoldDB" id="A0A822VD67"/>
<gene>
    <name evidence="1" type="ORF">AGR4A_pTi0119</name>
</gene>
<comment type="caution">
    <text evidence="1">The sequence shown here is derived from an EMBL/GenBank/DDBJ whole genome shotgun (WGS) entry which is preliminary data.</text>
</comment>